<keyword evidence="1" id="KW-0812">Transmembrane</keyword>
<dbReference type="PANTHER" id="PTHR32063:SF24">
    <property type="entry name" value="CATION EFFLUX SYSTEM (ACRB_ACRD_ACRF FAMILY)"/>
    <property type="match status" value="1"/>
</dbReference>
<dbReference type="Gene3D" id="3.30.2090.10">
    <property type="entry name" value="Multidrug efflux transporter AcrB TolC docking domain, DN and DC subdomains"/>
    <property type="match status" value="2"/>
</dbReference>
<feature type="transmembrane region" description="Helical" evidence="1">
    <location>
        <begin position="332"/>
        <end position="352"/>
    </location>
</feature>
<dbReference type="InterPro" id="IPR027463">
    <property type="entry name" value="AcrB_DN_DC_subdom"/>
</dbReference>
<feature type="transmembrane region" description="Helical" evidence="1">
    <location>
        <begin position="963"/>
        <end position="985"/>
    </location>
</feature>
<dbReference type="GO" id="GO:0042910">
    <property type="term" value="F:xenobiotic transmembrane transporter activity"/>
    <property type="evidence" value="ECO:0007669"/>
    <property type="project" value="TreeGrafter"/>
</dbReference>
<feature type="transmembrane region" description="Helical" evidence="1">
    <location>
        <begin position="359"/>
        <end position="378"/>
    </location>
</feature>
<dbReference type="HOGENOM" id="CLU_002755_1_2_6"/>
<dbReference type="GO" id="GO:0005886">
    <property type="term" value="C:plasma membrane"/>
    <property type="evidence" value="ECO:0007669"/>
    <property type="project" value="TreeGrafter"/>
</dbReference>
<dbReference type="KEGG" id="tni:TVNIR_0801"/>
<dbReference type="Pfam" id="PF00873">
    <property type="entry name" value="ACR_tran"/>
    <property type="match status" value="1"/>
</dbReference>
<dbReference type="PRINTS" id="PR00702">
    <property type="entry name" value="ACRIFLAVINRP"/>
</dbReference>
<feature type="transmembrane region" description="Helical" evidence="1">
    <location>
        <begin position="914"/>
        <end position="935"/>
    </location>
</feature>
<dbReference type="InterPro" id="IPR001036">
    <property type="entry name" value="Acrflvin-R"/>
</dbReference>
<reference evidence="2" key="1">
    <citation type="submission" date="2015-12" db="EMBL/GenBank/DDBJ databases">
        <authorList>
            <person name="Tikhonova T.V."/>
            <person name="Pavlov A.R."/>
            <person name="Beletsky A.V."/>
            <person name="Mardanov A.V."/>
            <person name="Sorokin D.Y."/>
            <person name="Ravin N.V."/>
            <person name="Popov V.O."/>
        </authorList>
    </citation>
    <scope>NUCLEOTIDE SEQUENCE</scope>
    <source>
        <strain evidence="2">DSM 14787</strain>
    </source>
</reference>
<evidence type="ECO:0000313" key="3">
    <source>
        <dbReference type="Proteomes" id="UP000010809"/>
    </source>
</evidence>
<evidence type="ECO:0000256" key="1">
    <source>
        <dbReference type="SAM" id="Phobius"/>
    </source>
</evidence>
<feature type="transmembrane region" description="Helical" evidence="1">
    <location>
        <begin position="527"/>
        <end position="544"/>
    </location>
</feature>
<dbReference type="Gene3D" id="3.30.70.1320">
    <property type="entry name" value="Multidrug efflux transporter AcrB pore domain like"/>
    <property type="match status" value="1"/>
</dbReference>
<dbReference type="RefSeq" id="WP_015257634.1">
    <property type="nucleotide sequence ID" value="NC_019902.2"/>
</dbReference>
<name>L0DVX5_THIND</name>
<dbReference type="SUPFAM" id="SSF82714">
    <property type="entry name" value="Multidrug efflux transporter AcrB TolC docking domain, DN and DC subdomains"/>
    <property type="match status" value="2"/>
</dbReference>
<dbReference type="EMBL" id="CP003989">
    <property type="protein sequence ID" value="AGA32491.1"/>
    <property type="molecule type" value="Genomic_DNA"/>
</dbReference>
<keyword evidence="3" id="KW-1185">Reference proteome</keyword>
<feature type="transmembrane region" description="Helical" evidence="1">
    <location>
        <begin position="991"/>
        <end position="1017"/>
    </location>
</feature>
<feature type="transmembrane region" description="Helical" evidence="1">
    <location>
        <begin position="462"/>
        <end position="489"/>
    </location>
</feature>
<dbReference type="SUPFAM" id="SSF82693">
    <property type="entry name" value="Multidrug efflux transporter AcrB pore domain, PN1, PN2, PC1 and PC2 subdomains"/>
    <property type="match status" value="3"/>
</dbReference>
<sequence length="1037" mass="111919">MAWVEVLLRNRHTVLVLLAAILILGLQARFDLSVQLFPDTDPPTVTVITEYPGMAALDVDRELTRLLEEEFASLDGVSRISSSSQTGLSVARVEFDYGITSALAAVDVQNAVGRLRPDLPATIEEPQILEFSTADKPIITIALTSDTLALDEIREQADNAIRGRLEWIPGVAAVDVVGGHKRELHVALDPERTEALGIDMVQVLEALDDWNLMAPGGRVRIGELESVVRFDAPLRREADARGIILAADGDARVRLDDVARVRLEPGEPRSAYRHDGRAAIAVQVLRRDDANTVEVAARVREALEPLRDAAPELDIVVADDDSVFTEKVIADMTQTVIIAIALTMMIVLVFLADLRQAGIIALSIPAAFLATFGLMQLAGLDLNMVTMSALILAIGLLVDDGIVILENIHRHLDDEGQPPRQAAIEGVGEVFAAKLGGTLTTLGVLLPLTFMGGFVGELFRPLALTLAFALSASFVMAVTLIPLLATYWLRPATSAATPRWREPLEAPARGVRNLYLDVLVLALQRPLATLVVAVMLLALSLGMLRMTGSEMLPRFDSGSFQVLVDMAPGTRLETTLESLVPVERYLAKQEYVTAVSSQFGHEAGARSMGDRGTMGVNQAEITVTLVPRTQRSLTQWEIMDDVRQRLEATPGVTLAVPRELGGTARSSTAAPIIARISGEQAPALDHTASELLGHLSGIPGITDLYKDWALDTPEVRVRVDHDRAAELGLTGTAIARTVHQAMDGTVATRFRQPPKRDLDVVVRYQAPDRRYPEDLEGILLPTREGPVALSEVASLGHTLGPRIVTRENGQRTLDILGFHLGRPLSEVVADVQQRLDTFAAPDGYPAILAGEQADFDDARDHMMRALLLAAMAVYLLLVVQFRSFAQPVIIMSAIPLQFIGVVAALLIAGKYVSMPALLGIILLIGIVVNNSIILLDLARRRLAEGADVHAAVTEAVETRMRPIMMTALSTVAGMLLLALEMAVGAERFSPIATVIIGGILAATLLTLVVIPVLFALLHRLSRHPDAHDRYPAPGGAG</sequence>
<keyword evidence="1" id="KW-1133">Transmembrane helix</keyword>
<dbReference type="SUPFAM" id="SSF82866">
    <property type="entry name" value="Multidrug efflux transporter AcrB transmembrane domain"/>
    <property type="match status" value="2"/>
</dbReference>
<protein>
    <submittedName>
        <fullName evidence="2">Acriflavin resistance protein</fullName>
    </submittedName>
</protein>
<feature type="transmembrane region" description="Helical" evidence="1">
    <location>
        <begin position="862"/>
        <end position="881"/>
    </location>
</feature>
<evidence type="ECO:0000313" key="2">
    <source>
        <dbReference type="EMBL" id="AGA32491.1"/>
    </source>
</evidence>
<keyword evidence="1" id="KW-0472">Membrane</keyword>
<dbReference type="eggNOG" id="COG0841">
    <property type="taxonomic scope" value="Bacteria"/>
</dbReference>
<accession>L0DVX5</accession>
<dbReference type="Proteomes" id="UP000010809">
    <property type="component" value="Chromosome"/>
</dbReference>
<proteinExistence type="predicted"/>
<dbReference type="PATRIC" id="fig|1255043.3.peg.807"/>
<organism evidence="2 3">
    <name type="scientific">Thioalkalivibrio nitratireducens (strain DSM 14787 / UNIQEM 213 / ALEN2)</name>
    <dbReference type="NCBI Taxonomy" id="1255043"/>
    <lineage>
        <taxon>Bacteria</taxon>
        <taxon>Pseudomonadati</taxon>
        <taxon>Pseudomonadota</taxon>
        <taxon>Gammaproteobacteria</taxon>
        <taxon>Chromatiales</taxon>
        <taxon>Ectothiorhodospiraceae</taxon>
        <taxon>Thioalkalivibrio</taxon>
    </lineage>
</organism>
<dbReference type="AlphaFoldDB" id="L0DVX5"/>
<feature type="transmembrane region" description="Helical" evidence="1">
    <location>
        <begin position="888"/>
        <end position="908"/>
    </location>
</feature>
<dbReference type="PANTHER" id="PTHR32063">
    <property type="match status" value="1"/>
</dbReference>
<dbReference type="Gene3D" id="3.30.70.1430">
    <property type="entry name" value="Multidrug efflux transporter AcrB pore domain"/>
    <property type="match status" value="2"/>
</dbReference>
<dbReference type="Gene3D" id="3.30.70.1440">
    <property type="entry name" value="Multidrug efflux transporter AcrB pore domain"/>
    <property type="match status" value="1"/>
</dbReference>
<feature type="transmembrane region" description="Helical" evidence="1">
    <location>
        <begin position="426"/>
        <end position="450"/>
    </location>
</feature>
<gene>
    <name evidence="2" type="ordered locus">TVNIR_0801</name>
</gene>
<dbReference type="OrthoDB" id="9758297at2"/>
<dbReference type="STRING" id="1255043.TVNIR_0801"/>
<dbReference type="Gene3D" id="1.20.1640.10">
    <property type="entry name" value="Multidrug efflux transporter AcrB transmembrane domain"/>
    <property type="match status" value="2"/>
</dbReference>